<keyword evidence="1" id="KW-1133">Transmembrane helix</keyword>
<feature type="transmembrane region" description="Helical" evidence="1">
    <location>
        <begin position="6"/>
        <end position="30"/>
    </location>
</feature>
<dbReference type="AlphaFoldDB" id="A0A343K5Z0"/>
<organism evidence="2">
    <name type="scientific">Cicadula sp. EMHAU-2015-Zz052713</name>
    <dbReference type="NCBI Taxonomy" id="2038642"/>
    <lineage>
        <taxon>Eukaryota</taxon>
        <taxon>Metazoa</taxon>
        <taxon>Ecdysozoa</taxon>
        <taxon>Arthropoda</taxon>
        <taxon>Hexapoda</taxon>
        <taxon>Insecta</taxon>
        <taxon>Pterygota</taxon>
        <taxon>Neoptera</taxon>
        <taxon>Paraneoptera</taxon>
        <taxon>Hemiptera</taxon>
        <taxon>Auchenorrhyncha</taxon>
        <taxon>Membracoidea</taxon>
        <taxon>Cicadellidae</taxon>
        <taxon>Deltocephalinae</taxon>
        <taxon>Cicadulini</taxon>
        <taxon>Cicadula</taxon>
    </lineage>
</organism>
<evidence type="ECO:0000313" key="2">
    <source>
        <dbReference type="EMBL" id="ATD52989.1"/>
    </source>
</evidence>
<keyword evidence="1" id="KW-0812">Transmembrane</keyword>
<keyword evidence="2" id="KW-0496">Mitochondrion</keyword>
<keyword evidence="1" id="KW-0472">Membrane</keyword>
<accession>A0A343K5Z0</accession>
<sequence>MPQMAPMWWTFILMMTIMGILMTISINYFMSNKSLTSKISKNSTFFNWMW</sequence>
<protein>
    <submittedName>
        <fullName evidence="2">ATP synthase F0 subunit 8</fullName>
    </submittedName>
</protein>
<name>A0A343K5Z0_9HEMI</name>
<evidence type="ECO:0000256" key="1">
    <source>
        <dbReference type="SAM" id="Phobius"/>
    </source>
</evidence>
<gene>
    <name evidence="2" type="primary">atp8</name>
</gene>
<dbReference type="EMBL" id="KX437724">
    <property type="protein sequence ID" value="ATD52989.1"/>
    <property type="molecule type" value="Genomic_DNA"/>
</dbReference>
<reference evidence="2" key="1">
    <citation type="journal article" date="2017" name="Zool. J. Linn. Soc.">
        <title>Insufficient power of mitogenomic data in resolving the auchenorrhynchan monophyly.</title>
        <authorList>
            <person name="Song N."/>
            <person name="Cai W."/>
            <person name="Li H."/>
        </authorList>
    </citation>
    <scope>NUCLEOTIDE SEQUENCE</scope>
</reference>
<geneLocation type="mitochondrion" evidence="2"/>
<proteinExistence type="predicted"/>